<keyword evidence="2" id="KW-1185">Reference proteome</keyword>
<organism evidence="1 2">
    <name type="scientific">Cardamine amara subsp. amara</name>
    <dbReference type="NCBI Taxonomy" id="228776"/>
    <lineage>
        <taxon>Eukaryota</taxon>
        <taxon>Viridiplantae</taxon>
        <taxon>Streptophyta</taxon>
        <taxon>Embryophyta</taxon>
        <taxon>Tracheophyta</taxon>
        <taxon>Spermatophyta</taxon>
        <taxon>Magnoliopsida</taxon>
        <taxon>eudicotyledons</taxon>
        <taxon>Gunneridae</taxon>
        <taxon>Pentapetalae</taxon>
        <taxon>rosids</taxon>
        <taxon>malvids</taxon>
        <taxon>Brassicales</taxon>
        <taxon>Brassicaceae</taxon>
        <taxon>Cardamineae</taxon>
        <taxon>Cardamine</taxon>
    </lineage>
</organism>
<accession>A0ABD1AYL0</accession>
<gene>
    <name evidence="1" type="ORF">V5N11_011785</name>
</gene>
<dbReference type="EMBL" id="JBANAX010000547">
    <property type="protein sequence ID" value="KAL1203941.1"/>
    <property type="molecule type" value="Genomic_DNA"/>
</dbReference>
<comment type="caution">
    <text evidence="1">The sequence shown here is derived from an EMBL/GenBank/DDBJ whole genome shotgun (WGS) entry which is preliminary data.</text>
</comment>
<reference evidence="1 2" key="1">
    <citation type="submission" date="2024-04" db="EMBL/GenBank/DDBJ databases">
        <title>Genome assembly C_amara_ONT_v2.</title>
        <authorList>
            <person name="Yant L."/>
            <person name="Moore C."/>
            <person name="Slenker M."/>
        </authorList>
    </citation>
    <scope>NUCLEOTIDE SEQUENCE [LARGE SCALE GENOMIC DNA]</scope>
    <source>
        <tissue evidence="1">Leaf</tissue>
    </source>
</reference>
<dbReference type="Proteomes" id="UP001558713">
    <property type="component" value="Unassembled WGS sequence"/>
</dbReference>
<evidence type="ECO:0000313" key="1">
    <source>
        <dbReference type="EMBL" id="KAL1203941.1"/>
    </source>
</evidence>
<name>A0ABD1AYL0_CARAN</name>
<sequence>MIELRTTMNVPALLERVRIIERNYVARVSQYWIFSHQEKRKKKTTKMVDEDLTNDEMDALLEIFVETNRLRTSAIRSIRQALSLYHQSTMHLEALCQILVGLNNQVRPHTLLIAY</sequence>
<dbReference type="AlphaFoldDB" id="A0ABD1AYL0"/>
<protein>
    <submittedName>
        <fullName evidence="1">Protein INAPERTURATE POLLEN1</fullName>
    </submittedName>
</protein>
<proteinExistence type="predicted"/>
<evidence type="ECO:0000313" key="2">
    <source>
        <dbReference type="Proteomes" id="UP001558713"/>
    </source>
</evidence>